<sequence>MTIQHLPRTAAGTSVNNSTHLARAMHTNAKLIPILASERTVP</sequence>
<proteinExistence type="predicted"/>
<organism evidence="1 2">
    <name type="scientific">Devosia psychrophila</name>
    <dbReference type="NCBI Taxonomy" id="728005"/>
    <lineage>
        <taxon>Bacteria</taxon>
        <taxon>Pseudomonadati</taxon>
        <taxon>Pseudomonadota</taxon>
        <taxon>Alphaproteobacteria</taxon>
        <taxon>Hyphomicrobiales</taxon>
        <taxon>Devosiaceae</taxon>
        <taxon>Devosia</taxon>
    </lineage>
</organism>
<dbReference type="EMBL" id="FOMB01000011">
    <property type="protein sequence ID" value="SFC78964.1"/>
    <property type="molecule type" value="Genomic_DNA"/>
</dbReference>
<name>A0A1I1M0S2_9HYPH</name>
<reference evidence="1 2" key="1">
    <citation type="submission" date="2016-10" db="EMBL/GenBank/DDBJ databases">
        <authorList>
            <person name="de Groot N.N."/>
        </authorList>
    </citation>
    <scope>NUCLEOTIDE SEQUENCE [LARGE SCALE GENOMIC DNA]</scope>
    <source>
        <strain evidence="1 2">CGMCC 1.10210</strain>
    </source>
</reference>
<accession>A0A1I1M0S2</accession>
<evidence type="ECO:0000313" key="1">
    <source>
        <dbReference type="EMBL" id="SFC78964.1"/>
    </source>
</evidence>
<protein>
    <submittedName>
        <fullName evidence="1">Uncharacterized protein</fullName>
    </submittedName>
</protein>
<dbReference type="AlphaFoldDB" id="A0A1I1M0S2"/>
<dbReference type="Proteomes" id="UP000182258">
    <property type="component" value="Unassembled WGS sequence"/>
</dbReference>
<gene>
    <name evidence="1" type="ORF">SAMN04488059_11160</name>
</gene>
<evidence type="ECO:0000313" key="2">
    <source>
        <dbReference type="Proteomes" id="UP000182258"/>
    </source>
</evidence>